<gene>
    <name evidence="1" type="ORF">RPERSI_LOCUS17972</name>
</gene>
<sequence length="60" mass="6844">SETSLLDDIMVDNNEIDLKSFFEAAYHSSVDVETLNENIEAVIIVKAQTFDDFDQAEKYI</sequence>
<name>A0ACA9R9U1_9GLOM</name>
<feature type="non-terminal residue" evidence="1">
    <location>
        <position position="1"/>
    </location>
</feature>
<comment type="caution">
    <text evidence="1">The sequence shown here is derived from an EMBL/GenBank/DDBJ whole genome shotgun (WGS) entry which is preliminary data.</text>
</comment>
<keyword evidence="2" id="KW-1185">Reference proteome</keyword>
<dbReference type="Proteomes" id="UP000789920">
    <property type="component" value="Unassembled WGS sequence"/>
</dbReference>
<evidence type="ECO:0000313" key="1">
    <source>
        <dbReference type="EMBL" id="CAG8783671.1"/>
    </source>
</evidence>
<organism evidence="1 2">
    <name type="scientific">Racocetra persica</name>
    <dbReference type="NCBI Taxonomy" id="160502"/>
    <lineage>
        <taxon>Eukaryota</taxon>
        <taxon>Fungi</taxon>
        <taxon>Fungi incertae sedis</taxon>
        <taxon>Mucoromycota</taxon>
        <taxon>Glomeromycotina</taxon>
        <taxon>Glomeromycetes</taxon>
        <taxon>Diversisporales</taxon>
        <taxon>Gigasporaceae</taxon>
        <taxon>Racocetra</taxon>
    </lineage>
</organism>
<accession>A0ACA9R9U1</accession>
<dbReference type="EMBL" id="CAJVQC010046824">
    <property type="protein sequence ID" value="CAG8783671.1"/>
    <property type="molecule type" value="Genomic_DNA"/>
</dbReference>
<protein>
    <submittedName>
        <fullName evidence="1">16562_t:CDS:1</fullName>
    </submittedName>
</protein>
<evidence type="ECO:0000313" key="2">
    <source>
        <dbReference type="Proteomes" id="UP000789920"/>
    </source>
</evidence>
<reference evidence="1" key="1">
    <citation type="submission" date="2021-06" db="EMBL/GenBank/DDBJ databases">
        <authorList>
            <person name="Kallberg Y."/>
            <person name="Tangrot J."/>
            <person name="Rosling A."/>
        </authorList>
    </citation>
    <scope>NUCLEOTIDE SEQUENCE</scope>
    <source>
        <strain evidence="1">MA461A</strain>
    </source>
</reference>
<proteinExistence type="predicted"/>